<name>A0ABS8UG91_9GAMM</name>
<dbReference type="Pfam" id="PF13744">
    <property type="entry name" value="HTH_37"/>
    <property type="match status" value="1"/>
</dbReference>
<comment type="caution">
    <text evidence="2">The sequence shown here is derived from an EMBL/GenBank/DDBJ whole genome shotgun (WGS) entry which is preliminary data.</text>
</comment>
<sequence length="108" mass="12208">MERFKSVFDAIADSPEEAADLKFRSSLMLSLRGFFEAHEMGQKQIGELLGEPQSRVSELMTGKITKFSSDKLIRFMKLAGYELKPKFVAQTAKRAAHMECEVEEVCEA</sequence>
<reference evidence="2" key="2">
    <citation type="journal article" date="2022" name="Syst. Appl. Microbiol.">
        <title>Physiological and genomic characterisation of Luteimonas fraxinea sp. nov., a bacterial species associated with trees tolerant to ash dieback.</title>
        <authorList>
            <person name="Ulrich K."/>
            <person name="Becker R."/>
            <person name="Behrendt U."/>
            <person name="Kube M."/>
            <person name="Schneck V."/>
            <person name="Ulrich A."/>
        </authorList>
    </citation>
    <scope>NUCLEOTIDE SEQUENCE</scope>
    <source>
        <strain evidence="2">A1P009</strain>
    </source>
</reference>
<dbReference type="InterPro" id="IPR039554">
    <property type="entry name" value="HigA2-like_HTH"/>
</dbReference>
<accession>A0ABS8UG91</accession>
<feature type="domain" description="HigA2-like helix-turn-helix" evidence="1">
    <location>
        <begin position="11"/>
        <end position="83"/>
    </location>
</feature>
<reference evidence="2" key="1">
    <citation type="submission" date="2021-12" db="EMBL/GenBank/DDBJ databases">
        <authorList>
            <person name="Ulrich A."/>
        </authorList>
    </citation>
    <scope>NUCLEOTIDE SEQUENCE</scope>
    <source>
        <strain evidence="2">A1P009</strain>
    </source>
</reference>
<protein>
    <submittedName>
        <fullName evidence="2">XRE family transcriptional regulator</fullName>
    </submittedName>
</protein>
<dbReference type="SUPFAM" id="SSF47413">
    <property type="entry name" value="lambda repressor-like DNA-binding domains"/>
    <property type="match status" value="1"/>
</dbReference>
<evidence type="ECO:0000259" key="1">
    <source>
        <dbReference type="Pfam" id="PF13744"/>
    </source>
</evidence>
<dbReference type="InterPro" id="IPR010982">
    <property type="entry name" value="Lambda_DNA-bd_dom_sf"/>
</dbReference>
<organism evidence="2 3">
    <name type="scientific">Luteimonas fraxinea</name>
    <dbReference type="NCBI Taxonomy" id="2901869"/>
    <lineage>
        <taxon>Bacteria</taxon>
        <taxon>Pseudomonadati</taxon>
        <taxon>Pseudomonadota</taxon>
        <taxon>Gammaproteobacteria</taxon>
        <taxon>Lysobacterales</taxon>
        <taxon>Lysobacteraceae</taxon>
        <taxon>Luteimonas</taxon>
    </lineage>
</organism>
<dbReference type="RefSeq" id="WP_232137236.1">
    <property type="nucleotide sequence ID" value="NZ_CP089507.1"/>
</dbReference>
<evidence type="ECO:0000313" key="2">
    <source>
        <dbReference type="EMBL" id="MCD9098069.1"/>
    </source>
</evidence>
<keyword evidence="3" id="KW-1185">Reference proteome</keyword>
<evidence type="ECO:0000313" key="3">
    <source>
        <dbReference type="Proteomes" id="UP001430360"/>
    </source>
</evidence>
<dbReference type="EMBL" id="JAJQKU010000004">
    <property type="protein sequence ID" value="MCD9098069.1"/>
    <property type="molecule type" value="Genomic_DNA"/>
</dbReference>
<proteinExistence type="predicted"/>
<gene>
    <name evidence="2" type="ORF">LTT95_14080</name>
</gene>
<dbReference type="Gene3D" id="1.10.260.40">
    <property type="entry name" value="lambda repressor-like DNA-binding domains"/>
    <property type="match status" value="1"/>
</dbReference>
<dbReference type="Proteomes" id="UP001430360">
    <property type="component" value="Unassembled WGS sequence"/>
</dbReference>